<dbReference type="PANTHER" id="PTHR38684">
    <property type="entry name" value="PROTEIN AMPE"/>
    <property type="match status" value="1"/>
</dbReference>
<keyword evidence="2" id="KW-0812">Transmembrane</keyword>
<keyword evidence="4" id="KW-1185">Reference proteome</keyword>
<evidence type="ECO:0000256" key="2">
    <source>
        <dbReference type="SAM" id="Phobius"/>
    </source>
</evidence>
<feature type="transmembrane region" description="Helical" evidence="2">
    <location>
        <begin position="77"/>
        <end position="95"/>
    </location>
</feature>
<keyword evidence="2" id="KW-0472">Membrane</keyword>
<evidence type="ECO:0000256" key="1">
    <source>
        <dbReference type="SAM" id="MobiDB-lite"/>
    </source>
</evidence>
<evidence type="ECO:0000313" key="4">
    <source>
        <dbReference type="Proteomes" id="UP001251524"/>
    </source>
</evidence>
<dbReference type="PANTHER" id="PTHR38684:SF1">
    <property type="entry name" value="PROTEIN AMPE"/>
    <property type="match status" value="1"/>
</dbReference>
<gene>
    <name evidence="3" type="ORF">J2X06_000664</name>
</gene>
<comment type="caution">
    <text evidence="3">The sequence shown here is derived from an EMBL/GenBank/DDBJ whole genome shotgun (WGS) entry which is preliminary data.</text>
</comment>
<sequence>MSISVTLIAVVVALLLGHLAQSLAASVRHYDWFSTWLRWLDGRFPDGSFWRGRWGIVVALLPPVLAVGLFQAALDEPLLGLVGLVFGVVVLFYAWGPRDLDLDVQAIVDAPDTAARRAAAARLWPEGATPALDGASLVEAVFRNALLRWFGVLFWFLLLGPMGALLYRLTALAAEGPGASSLPYETRSGARRLMAILDWPVAQLMTLSLALVGNFDTVLGVWREAGGAMFQLDTRFLGAAARASVKCELAEEAADYIDDAGNAEAGEGGLPPPPPALQPSGDVPELRDAMSLVWRILLVWLAVLALFVIAGWVN</sequence>
<feature type="transmembrane region" description="Helical" evidence="2">
    <location>
        <begin position="48"/>
        <end position="70"/>
    </location>
</feature>
<feature type="region of interest" description="Disordered" evidence="1">
    <location>
        <begin position="261"/>
        <end position="281"/>
    </location>
</feature>
<protein>
    <submittedName>
        <fullName evidence="3">AmpE protein</fullName>
    </submittedName>
</protein>
<accession>A0ABU1W806</accession>
<name>A0ABU1W806_9GAMM</name>
<dbReference type="InterPro" id="IPR052966">
    <property type="entry name" value="Beta-lactamase_Reg"/>
</dbReference>
<proteinExistence type="predicted"/>
<organism evidence="3 4">
    <name type="scientific">Lysobacter niastensis</name>
    <dbReference type="NCBI Taxonomy" id="380629"/>
    <lineage>
        <taxon>Bacteria</taxon>
        <taxon>Pseudomonadati</taxon>
        <taxon>Pseudomonadota</taxon>
        <taxon>Gammaproteobacteria</taxon>
        <taxon>Lysobacterales</taxon>
        <taxon>Lysobacteraceae</taxon>
        <taxon>Lysobacter</taxon>
    </lineage>
</organism>
<dbReference type="EMBL" id="JAVDVY010000001">
    <property type="protein sequence ID" value="MDR7133480.1"/>
    <property type="molecule type" value="Genomic_DNA"/>
</dbReference>
<feature type="transmembrane region" description="Helical" evidence="2">
    <location>
        <begin position="146"/>
        <end position="167"/>
    </location>
</feature>
<evidence type="ECO:0000313" key="3">
    <source>
        <dbReference type="EMBL" id="MDR7133480.1"/>
    </source>
</evidence>
<keyword evidence="2" id="KW-1133">Transmembrane helix</keyword>
<feature type="transmembrane region" description="Helical" evidence="2">
    <location>
        <begin position="292"/>
        <end position="313"/>
    </location>
</feature>
<reference evidence="3 4" key="1">
    <citation type="submission" date="2023-07" db="EMBL/GenBank/DDBJ databases">
        <title>Sorghum-associated microbial communities from plants grown in Nebraska, USA.</title>
        <authorList>
            <person name="Schachtman D."/>
        </authorList>
    </citation>
    <scope>NUCLEOTIDE SEQUENCE [LARGE SCALE GENOMIC DNA]</scope>
    <source>
        <strain evidence="3 4">BE198</strain>
    </source>
</reference>
<dbReference type="Proteomes" id="UP001251524">
    <property type="component" value="Unassembled WGS sequence"/>
</dbReference>